<gene>
    <name evidence="2" type="ORF">SAMN05421541_11017</name>
</gene>
<sequence length="225" mass="24080">MIKNLPSRRAGEFLVAMTLVTGMTMGAASSASAAGPAPDEGKPCSFEEVGDQLYTLESARVSPIVTHFTSFYVTTGTLSENTYRLNVVDRVGTTINGNSGASETLFEQVTRTVGFSVRTDESTTNTEDLTVKWRFNNPGYYGLYKGTRRVTGTFSHAVCTPAWGYPRYVRRGSGTYTTFGHIEEGTVGCGDVLPPKSVRRAAQVMLGCPSPTPVPAGKAAKPGSR</sequence>
<feature type="chain" id="PRO_5011664221" description="Secreted protein" evidence="1">
    <location>
        <begin position="34"/>
        <end position="225"/>
    </location>
</feature>
<evidence type="ECO:0000256" key="1">
    <source>
        <dbReference type="SAM" id="SignalP"/>
    </source>
</evidence>
<keyword evidence="3" id="KW-1185">Reference proteome</keyword>
<dbReference type="EMBL" id="FONV01000010">
    <property type="protein sequence ID" value="SFF41401.1"/>
    <property type="molecule type" value="Genomic_DNA"/>
</dbReference>
<dbReference type="OrthoDB" id="3661460at2"/>
<evidence type="ECO:0000313" key="2">
    <source>
        <dbReference type="EMBL" id="SFF41401.1"/>
    </source>
</evidence>
<accession>A0A1I2ILJ5</accession>
<dbReference type="Proteomes" id="UP000199645">
    <property type="component" value="Unassembled WGS sequence"/>
</dbReference>
<proteinExistence type="predicted"/>
<protein>
    <recommendedName>
        <fullName evidence="4">Secreted protein</fullName>
    </recommendedName>
</protein>
<dbReference type="AlphaFoldDB" id="A0A1I2ILJ5"/>
<reference evidence="2 3" key="1">
    <citation type="submission" date="2016-10" db="EMBL/GenBank/DDBJ databases">
        <authorList>
            <person name="de Groot N.N."/>
        </authorList>
    </citation>
    <scope>NUCLEOTIDE SEQUENCE [LARGE SCALE GENOMIC DNA]</scope>
    <source>
        <strain evidence="2 3">DSM 43019</strain>
    </source>
</reference>
<keyword evidence="1" id="KW-0732">Signal</keyword>
<evidence type="ECO:0000313" key="3">
    <source>
        <dbReference type="Proteomes" id="UP000199645"/>
    </source>
</evidence>
<dbReference type="RefSeq" id="WP_143133966.1">
    <property type="nucleotide sequence ID" value="NZ_BOMT01000059.1"/>
</dbReference>
<name>A0A1I2ILJ5_9ACTN</name>
<feature type="signal peptide" evidence="1">
    <location>
        <begin position="1"/>
        <end position="33"/>
    </location>
</feature>
<evidence type="ECO:0008006" key="4">
    <source>
        <dbReference type="Google" id="ProtNLM"/>
    </source>
</evidence>
<organism evidence="2 3">
    <name type="scientific">Actinoplanes philippinensis</name>
    <dbReference type="NCBI Taxonomy" id="35752"/>
    <lineage>
        <taxon>Bacteria</taxon>
        <taxon>Bacillati</taxon>
        <taxon>Actinomycetota</taxon>
        <taxon>Actinomycetes</taxon>
        <taxon>Micromonosporales</taxon>
        <taxon>Micromonosporaceae</taxon>
        <taxon>Actinoplanes</taxon>
    </lineage>
</organism>